<sequence>MPALSRWPSAPRRRSPQGSIRRRCDTAHALATGHVTATALVKAYLACIEAYDRDEPKLNAVRALNPDGVRRHARDRHARRLFVPGRSGEEPLCAAR</sequence>
<proteinExistence type="predicted"/>
<feature type="compositionally biased region" description="Low complexity" evidence="1">
    <location>
        <begin position="1"/>
        <end position="10"/>
    </location>
</feature>
<feature type="region of interest" description="Disordered" evidence="1">
    <location>
        <begin position="1"/>
        <end position="22"/>
    </location>
</feature>
<organism evidence="2 3">
    <name type="scientific">Bradyrhizobium vignae</name>
    <dbReference type="NCBI Taxonomy" id="1549949"/>
    <lineage>
        <taxon>Bacteria</taxon>
        <taxon>Pseudomonadati</taxon>
        <taxon>Pseudomonadota</taxon>
        <taxon>Alphaproteobacteria</taxon>
        <taxon>Hyphomicrobiales</taxon>
        <taxon>Nitrobacteraceae</taxon>
        <taxon>Bradyrhizobium</taxon>
    </lineage>
</organism>
<name>A0A2U3Q4Q0_9BRAD</name>
<dbReference type="InterPro" id="IPR036928">
    <property type="entry name" value="AS_sf"/>
</dbReference>
<dbReference type="Gene3D" id="3.90.1300.10">
    <property type="entry name" value="Amidase signature (AS) domain"/>
    <property type="match status" value="1"/>
</dbReference>
<dbReference type="EMBL" id="LS398110">
    <property type="protein sequence ID" value="SPP96403.1"/>
    <property type="molecule type" value="Genomic_DNA"/>
</dbReference>
<dbReference type="KEGG" id="bvz:BRAD3257_5457"/>
<protein>
    <recommendedName>
        <fullName evidence="4">Amidase domain-containing protein</fullName>
    </recommendedName>
</protein>
<evidence type="ECO:0000256" key="1">
    <source>
        <dbReference type="SAM" id="MobiDB-lite"/>
    </source>
</evidence>
<dbReference type="Proteomes" id="UP000246085">
    <property type="component" value="Chromosome BRAD3257"/>
</dbReference>
<evidence type="ECO:0000313" key="3">
    <source>
        <dbReference type="Proteomes" id="UP000246085"/>
    </source>
</evidence>
<evidence type="ECO:0008006" key="4">
    <source>
        <dbReference type="Google" id="ProtNLM"/>
    </source>
</evidence>
<dbReference type="SUPFAM" id="SSF75304">
    <property type="entry name" value="Amidase signature (AS) enzymes"/>
    <property type="match status" value="1"/>
</dbReference>
<reference evidence="2 3" key="1">
    <citation type="submission" date="2018-03" db="EMBL/GenBank/DDBJ databases">
        <authorList>
            <person name="Gully D."/>
        </authorList>
    </citation>
    <scope>NUCLEOTIDE SEQUENCE [LARGE SCALE GENOMIC DNA]</scope>
    <source>
        <strain evidence="2">ORS3257</strain>
    </source>
</reference>
<gene>
    <name evidence="2" type="ORF">BRAD3257_5457</name>
</gene>
<dbReference type="AlphaFoldDB" id="A0A2U3Q4Q0"/>
<evidence type="ECO:0000313" key="2">
    <source>
        <dbReference type="EMBL" id="SPP96403.1"/>
    </source>
</evidence>
<accession>A0A2U3Q4Q0</accession>